<evidence type="ECO:0000313" key="1">
    <source>
        <dbReference type="EMBL" id="MCT4701915.1"/>
    </source>
</evidence>
<sequence length="247" mass="28430">MSEHLHLAARKRRHRRTGSLAIPTVFDRLEYLQQQTHKLCEQKPVDMLLLTHDRYLSLALTQHFLKRTRTRICSTLEEVTGFFEQTPLPRIVIDLDCITLPVLHVLDAVRAWHKQRPGISITLLTSSHSPEASCFIAAAAACRVIERRLEIVLLLYLLMQRPCSPRPVQANYTRANDDLSPREWKILMEVARGRSLKTIAFSLGKPYHAVVYTLSRVSARIGLNNKKSLIQLLHELSVIPTDRNHYF</sequence>
<dbReference type="EMBL" id="JALHAP010000076">
    <property type="protein sequence ID" value="MCT4701915.1"/>
    <property type="molecule type" value="Genomic_DNA"/>
</dbReference>
<dbReference type="InterPro" id="IPR036388">
    <property type="entry name" value="WH-like_DNA-bd_sf"/>
</dbReference>
<comment type="caution">
    <text evidence="1">The sequence shown here is derived from an EMBL/GenBank/DDBJ whole genome shotgun (WGS) entry which is preliminary data.</text>
</comment>
<dbReference type="SUPFAM" id="SSF46894">
    <property type="entry name" value="C-terminal effector domain of the bipartite response regulators"/>
    <property type="match status" value="1"/>
</dbReference>
<dbReference type="InterPro" id="IPR016032">
    <property type="entry name" value="Sig_transdc_resp-reg_C-effctor"/>
</dbReference>
<organism evidence="1 2">
    <name type="scientific">Dryocola boscaweniae</name>
    <dbReference type="NCBI Taxonomy" id="2925397"/>
    <lineage>
        <taxon>Bacteria</taxon>
        <taxon>Pseudomonadati</taxon>
        <taxon>Pseudomonadota</taxon>
        <taxon>Gammaproteobacteria</taxon>
        <taxon>Enterobacterales</taxon>
        <taxon>Enterobacteriaceae</taxon>
        <taxon>Dryocola</taxon>
    </lineage>
</organism>
<proteinExistence type="predicted"/>
<dbReference type="AlphaFoldDB" id="A0A9X3AQ20"/>
<evidence type="ECO:0000313" key="2">
    <source>
        <dbReference type="Proteomes" id="UP001150641"/>
    </source>
</evidence>
<keyword evidence="2" id="KW-1185">Reference proteome</keyword>
<accession>A0A9X3AQ20</accession>
<name>A0A9X3AQ20_9ENTR</name>
<gene>
    <name evidence="1" type="ORF">MUA00_08870</name>
</gene>
<dbReference type="Proteomes" id="UP001150641">
    <property type="component" value="Unassembled WGS sequence"/>
</dbReference>
<dbReference type="GO" id="GO:0006355">
    <property type="term" value="P:regulation of DNA-templated transcription"/>
    <property type="evidence" value="ECO:0007669"/>
    <property type="project" value="InterPro"/>
</dbReference>
<protein>
    <submittedName>
        <fullName evidence="1">LuxR family transcriptional regulator</fullName>
    </submittedName>
</protein>
<dbReference type="Gene3D" id="1.10.10.10">
    <property type="entry name" value="Winged helix-like DNA-binding domain superfamily/Winged helix DNA-binding domain"/>
    <property type="match status" value="1"/>
</dbReference>
<reference evidence="1" key="1">
    <citation type="submission" date="2022-03" db="EMBL/GenBank/DDBJ databases">
        <title>Proposal of a novel genus Dryocolo and two novel species.</title>
        <authorList>
            <person name="Maddock D.W."/>
            <person name="Brady C.L."/>
            <person name="Denman S."/>
            <person name="Arnold D."/>
        </authorList>
    </citation>
    <scope>NUCLEOTIDE SEQUENCE</scope>
    <source>
        <strain evidence="1">H6W4</strain>
    </source>
</reference>
<dbReference type="GO" id="GO:0003677">
    <property type="term" value="F:DNA binding"/>
    <property type="evidence" value="ECO:0007669"/>
    <property type="project" value="InterPro"/>
</dbReference>
<dbReference type="RefSeq" id="WP_271122731.1">
    <property type="nucleotide sequence ID" value="NZ_JALHAN010000063.1"/>
</dbReference>